<organism evidence="18 19">
    <name type="scientific">Acanthaster planci</name>
    <name type="common">Crown-of-thorns starfish</name>
    <dbReference type="NCBI Taxonomy" id="133434"/>
    <lineage>
        <taxon>Eukaryota</taxon>
        <taxon>Metazoa</taxon>
        <taxon>Echinodermata</taxon>
        <taxon>Eleutherozoa</taxon>
        <taxon>Asterozoa</taxon>
        <taxon>Asteroidea</taxon>
        <taxon>Valvatacea</taxon>
        <taxon>Valvatida</taxon>
        <taxon>Acanthasteridae</taxon>
        <taxon>Acanthaster</taxon>
    </lineage>
</organism>
<dbReference type="PANTHER" id="PTHR11772:SF23">
    <property type="entry name" value="ASPARAGINE SYNTHETASE [GLUTAMINE-HYDROLYZING]"/>
    <property type="match status" value="1"/>
</dbReference>
<evidence type="ECO:0000256" key="10">
    <source>
        <dbReference type="ARBA" id="ARBA00030234"/>
    </source>
</evidence>
<feature type="active site" description="For GATase activity" evidence="13">
    <location>
        <position position="2"/>
    </location>
</feature>
<dbReference type="EC" id="6.3.5.4" evidence="2"/>
<evidence type="ECO:0000256" key="13">
    <source>
        <dbReference type="PIRSR" id="PIRSR001589-1"/>
    </source>
</evidence>
<feature type="domain" description="Glutamine amidotransferase type-2" evidence="17">
    <location>
        <begin position="2"/>
        <end position="192"/>
    </location>
</feature>
<evidence type="ECO:0000313" key="19">
    <source>
        <dbReference type="RefSeq" id="XP_022084841.1"/>
    </source>
</evidence>
<reference evidence="19" key="1">
    <citation type="submission" date="2025-08" db="UniProtKB">
        <authorList>
            <consortium name="RefSeq"/>
        </authorList>
    </citation>
    <scope>IDENTIFICATION</scope>
</reference>
<feature type="site" description="Important for beta-aspartyl-AMP intermediate formation" evidence="15">
    <location>
        <position position="362"/>
    </location>
</feature>
<evidence type="ECO:0000256" key="2">
    <source>
        <dbReference type="ARBA" id="ARBA00012737"/>
    </source>
</evidence>
<dbReference type="InterPro" id="IPR029055">
    <property type="entry name" value="Ntn_hydrolases_N"/>
</dbReference>
<dbReference type="NCBIfam" id="TIGR01536">
    <property type="entry name" value="asn_synth_AEB"/>
    <property type="match status" value="1"/>
</dbReference>
<feature type="binding site" evidence="14">
    <location>
        <position position="285"/>
    </location>
    <ligand>
        <name>ATP</name>
        <dbReference type="ChEBI" id="CHEBI:30616"/>
    </ligand>
</feature>
<evidence type="ECO:0000256" key="15">
    <source>
        <dbReference type="PIRSR" id="PIRSR001589-3"/>
    </source>
</evidence>
<comment type="pathway">
    <text evidence="1">Amino-acid biosynthesis; L-asparagine biosynthesis; L-asparagine from L-aspartate (L-Gln route): step 1/1.</text>
</comment>
<dbReference type="SUPFAM" id="SSF56235">
    <property type="entry name" value="N-terminal nucleophile aminohydrolases (Ntn hydrolases)"/>
    <property type="match status" value="1"/>
</dbReference>
<dbReference type="FunFam" id="3.40.50.620:FF:000090">
    <property type="entry name" value="asparagine synthetase [glutamine-hydrolyzing]"/>
    <property type="match status" value="1"/>
</dbReference>
<dbReference type="SUPFAM" id="SSF52402">
    <property type="entry name" value="Adenine nucleotide alpha hydrolases-like"/>
    <property type="match status" value="1"/>
</dbReference>
<dbReference type="GeneID" id="110976124"/>
<keyword evidence="5 13" id="KW-0028">Amino-acid biosynthesis</keyword>
<keyword evidence="7 12" id="KW-0067">ATP-binding</keyword>
<keyword evidence="6 12" id="KW-0547">Nucleotide-binding</keyword>
<evidence type="ECO:0000256" key="16">
    <source>
        <dbReference type="SAM" id="MobiDB-lite"/>
    </source>
</evidence>
<dbReference type="InterPro" id="IPR033738">
    <property type="entry name" value="AsnB_N"/>
</dbReference>
<evidence type="ECO:0000256" key="14">
    <source>
        <dbReference type="PIRSR" id="PIRSR001589-2"/>
    </source>
</evidence>
<dbReference type="PROSITE" id="PS51278">
    <property type="entry name" value="GATASE_TYPE_2"/>
    <property type="match status" value="1"/>
</dbReference>
<feature type="binding site" evidence="14">
    <location>
        <position position="97"/>
    </location>
    <ligand>
        <name>L-glutamine</name>
        <dbReference type="ChEBI" id="CHEBI:58359"/>
    </ligand>
</feature>
<feature type="region of interest" description="Disordered" evidence="16">
    <location>
        <begin position="546"/>
        <end position="582"/>
    </location>
</feature>
<proteinExistence type="predicted"/>
<dbReference type="InterPro" id="IPR017932">
    <property type="entry name" value="GATase_2_dom"/>
</dbReference>
<dbReference type="OMA" id="QFASKHT"/>
<evidence type="ECO:0000256" key="5">
    <source>
        <dbReference type="ARBA" id="ARBA00022605"/>
    </source>
</evidence>
<name>A0A8B7XYI6_ACAPL</name>
<dbReference type="PANTHER" id="PTHR11772">
    <property type="entry name" value="ASPARAGINE SYNTHETASE"/>
    <property type="match status" value="1"/>
</dbReference>
<keyword evidence="4" id="KW-0436">Ligase</keyword>
<dbReference type="GO" id="GO:0005829">
    <property type="term" value="C:cytosol"/>
    <property type="evidence" value="ECO:0007669"/>
    <property type="project" value="TreeGrafter"/>
</dbReference>
<evidence type="ECO:0000256" key="11">
    <source>
        <dbReference type="ARBA" id="ARBA00048741"/>
    </source>
</evidence>
<evidence type="ECO:0000256" key="8">
    <source>
        <dbReference type="ARBA" id="ARBA00022888"/>
    </source>
</evidence>
<dbReference type="InterPro" id="IPR014729">
    <property type="entry name" value="Rossmann-like_a/b/a_fold"/>
</dbReference>
<dbReference type="Gene3D" id="3.40.50.620">
    <property type="entry name" value="HUPs"/>
    <property type="match status" value="1"/>
</dbReference>
<keyword evidence="18" id="KW-1185">Reference proteome</keyword>
<dbReference type="FunFam" id="3.60.20.10:FF:000039">
    <property type="entry name" value="Asparagine synthetase [glutamine-hydrolyzing]"/>
    <property type="match status" value="1"/>
</dbReference>
<keyword evidence="9 13" id="KW-0315">Glutamine amidotransferase</keyword>
<accession>A0A8B7XYI6</accession>
<feature type="binding site" evidence="14">
    <location>
        <begin position="360"/>
        <end position="361"/>
    </location>
    <ligand>
        <name>ATP</name>
        <dbReference type="ChEBI" id="CHEBI:30616"/>
    </ligand>
</feature>
<keyword evidence="8 13" id="KW-0061">Asparagine biosynthesis</keyword>
<dbReference type="GO" id="GO:0004066">
    <property type="term" value="F:asparagine synthase (glutamine-hydrolyzing) activity"/>
    <property type="evidence" value="ECO:0007669"/>
    <property type="project" value="UniProtKB-EC"/>
</dbReference>
<dbReference type="UniPathway" id="UPA00134">
    <property type="reaction ID" value="UER00195"/>
</dbReference>
<evidence type="ECO:0000256" key="4">
    <source>
        <dbReference type="ARBA" id="ARBA00022598"/>
    </source>
</evidence>
<feature type="binding site" evidence="14">
    <location>
        <position position="253"/>
    </location>
    <ligand>
        <name>ATP</name>
        <dbReference type="ChEBI" id="CHEBI:30616"/>
    </ligand>
</feature>
<dbReference type="Proteomes" id="UP000694845">
    <property type="component" value="Unplaced"/>
</dbReference>
<dbReference type="GO" id="GO:0070981">
    <property type="term" value="P:L-asparagine biosynthetic process"/>
    <property type="evidence" value="ECO:0007669"/>
    <property type="project" value="UniProtKB-UniPathway"/>
</dbReference>
<dbReference type="Gene3D" id="3.60.20.10">
    <property type="entry name" value="Glutamine Phosphoribosylpyrophosphate, subunit 1, domain 1"/>
    <property type="match status" value="1"/>
</dbReference>
<dbReference type="CDD" id="cd01991">
    <property type="entry name" value="Asn_synthase_B_C"/>
    <property type="match status" value="1"/>
</dbReference>
<evidence type="ECO:0000256" key="9">
    <source>
        <dbReference type="ARBA" id="ARBA00022962"/>
    </source>
</evidence>
<dbReference type="AlphaFoldDB" id="A0A8B7XYI6"/>
<dbReference type="GO" id="GO:0005524">
    <property type="term" value="F:ATP binding"/>
    <property type="evidence" value="ECO:0007669"/>
    <property type="project" value="UniProtKB-KW"/>
</dbReference>
<dbReference type="KEGG" id="aplc:110976124"/>
<dbReference type="Pfam" id="PF00733">
    <property type="entry name" value="Asn_synthase"/>
    <property type="match status" value="2"/>
</dbReference>
<sequence>MCGIWAVFGSDGNVSELYHNAWKIAHRGPDSSRMENIIHFKSCCLAFHRLAIMDDVFGEQPMRVRAYPHIWLLYNGEIYNFRLLQKQFDFQYLTECDGEAIIHLYAQGGAEYAASMLDGVFAFCLLDTAAKKVFLGRDTHGVRPMFKLCREDSFLAICSEAKGILELEQADNNHKEETVPFLPGYVESYDLAPSGKVTLRQFTQFHSIERKPKWSDIPLAIQPHGEDMYANIRILFTDAVKKRLVSHRPLGCLLSGGLDSSLVAALVVKLAREADIQYPLQTYTIGVDGSSDTRAARQVAKHIGSEHHEVPFCPDEGTAILEDVIYSLESYDVNTVRPAVCMYLISRYIREQTDRVVIFSGEGSDELTQGYLYFHQQPSAKEGDEEGRRLLKDLYLYDVLRADRMTAAHGLELRVPFLDHHFTSYYLSLPAEARCPKLGIEKYLLRKAFDGTGLLPPKILWRQKEGFGEGVSSRKKSWLDSLTEFANEKVNPSSVDDTEFRCAEELFPFNPPKTKEAFYYRQIFEKRFPGHARWIPYAWLPKWDEDTSAPSGRVQTIRQGTGFTKAGRKSLEEGSSPGVAKS</sequence>
<evidence type="ECO:0000259" key="17">
    <source>
        <dbReference type="PROSITE" id="PS51278"/>
    </source>
</evidence>
<dbReference type="InterPro" id="IPR050795">
    <property type="entry name" value="Asn_Synthetase"/>
</dbReference>
<dbReference type="RefSeq" id="XP_022084841.1">
    <property type="nucleotide sequence ID" value="XM_022229149.1"/>
</dbReference>
<dbReference type="Pfam" id="PF13537">
    <property type="entry name" value="GATase_7"/>
    <property type="match status" value="1"/>
</dbReference>
<evidence type="ECO:0000313" key="18">
    <source>
        <dbReference type="Proteomes" id="UP000694845"/>
    </source>
</evidence>
<dbReference type="InterPro" id="IPR006426">
    <property type="entry name" value="Asn_synth_AEB"/>
</dbReference>
<comment type="catalytic activity">
    <reaction evidence="11">
        <text>L-aspartate + L-glutamine + ATP + H2O = L-asparagine + L-glutamate + AMP + diphosphate + H(+)</text>
        <dbReference type="Rhea" id="RHEA:12228"/>
        <dbReference type="ChEBI" id="CHEBI:15377"/>
        <dbReference type="ChEBI" id="CHEBI:15378"/>
        <dbReference type="ChEBI" id="CHEBI:29985"/>
        <dbReference type="ChEBI" id="CHEBI:29991"/>
        <dbReference type="ChEBI" id="CHEBI:30616"/>
        <dbReference type="ChEBI" id="CHEBI:33019"/>
        <dbReference type="ChEBI" id="CHEBI:58048"/>
        <dbReference type="ChEBI" id="CHEBI:58359"/>
        <dbReference type="ChEBI" id="CHEBI:456215"/>
        <dbReference type="EC" id="6.3.5.4"/>
    </reaction>
</comment>
<evidence type="ECO:0000256" key="12">
    <source>
        <dbReference type="PIRNR" id="PIRNR001589"/>
    </source>
</evidence>
<evidence type="ECO:0000256" key="3">
    <source>
        <dbReference type="ARBA" id="ARBA00021389"/>
    </source>
</evidence>
<evidence type="ECO:0000256" key="7">
    <source>
        <dbReference type="ARBA" id="ARBA00022840"/>
    </source>
</evidence>
<dbReference type="PIRSF" id="PIRSF001589">
    <property type="entry name" value="Asn_synthetase_glu-h"/>
    <property type="match status" value="1"/>
</dbReference>
<protein>
    <recommendedName>
        <fullName evidence="3">Asparagine synthetase [glutamine-hydrolyzing]</fullName>
        <ecNumber evidence="2">6.3.5.4</ecNumber>
    </recommendedName>
    <alternativeName>
        <fullName evidence="10">Glutamine-dependent asparagine synthetase</fullName>
    </alternativeName>
</protein>
<gene>
    <name evidence="19" type="primary">LOC110976124</name>
</gene>
<dbReference type="OrthoDB" id="409189at2759"/>
<dbReference type="InterPro" id="IPR001962">
    <property type="entry name" value="Asn_synthase"/>
</dbReference>
<evidence type="ECO:0000256" key="1">
    <source>
        <dbReference type="ARBA" id="ARBA00005187"/>
    </source>
</evidence>
<feature type="compositionally biased region" description="Polar residues" evidence="16">
    <location>
        <begin position="548"/>
        <end position="562"/>
    </location>
</feature>
<evidence type="ECO:0000256" key="6">
    <source>
        <dbReference type="ARBA" id="ARBA00022741"/>
    </source>
</evidence>
<dbReference type="CDD" id="cd00712">
    <property type="entry name" value="AsnB"/>
    <property type="match status" value="1"/>
</dbReference>